<evidence type="ECO:0000313" key="3">
    <source>
        <dbReference type="EMBL" id="MFC5637994.1"/>
    </source>
</evidence>
<evidence type="ECO:0000256" key="2">
    <source>
        <dbReference type="SAM" id="SignalP"/>
    </source>
</evidence>
<evidence type="ECO:0000256" key="1">
    <source>
        <dbReference type="SAM" id="MobiDB-lite"/>
    </source>
</evidence>
<dbReference type="EMBL" id="JBHSNY010000011">
    <property type="protein sequence ID" value="MFC5637994.1"/>
    <property type="molecule type" value="Genomic_DNA"/>
</dbReference>
<evidence type="ECO:0000313" key="4">
    <source>
        <dbReference type="Proteomes" id="UP001596154"/>
    </source>
</evidence>
<dbReference type="RefSeq" id="WP_381028217.1">
    <property type="nucleotide sequence ID" value="NZ_JBHSNY010000011.1"/>
</dbReference>
<proteinExistence type="predicted"/>
<accession>A0ABW0UZ81</accession>
<organism evidence="3 4">
    <name type="scientific">Streptomyces bullii</name>
    <dbReference type="NCBI Taxonomy" id="349910"/>
    <lineage>
        <taxon>Bacteria</taxon>
        <taxon>Bacillati</taxon>
        <taxon>Actinomycetota</taxon>
        <taxon>Actinomycetes</taxon>
        <taxon>Kitasatosporales</taxon>
        <taxon>Streptomycetaceae</taxon>
        <taxon>Streptomyces</taxon>
    </lineage>
</organism>
<protein>
    <recommendedName>
        <fullName evidence="5">Lipoprotein</fullName>
    </recommendedName>
</protein>
<name>A0ABW0UZ81_9ACTN</name>
<comment type="caution">
    <text evidence="3">The sequence shown here is derived from an EMBL/GenBank/DDBJ whole genome shotgun (WGS) entry which is preliminary data.</text>
</comment>
<dbReference type="Proteomes" id="UP001596154">
    <property type="component" value="Unassembled WGS sequence"/>
</dbReference>
<sequence>MTVAVTTALTCLLAGAAGCGAGGTGGIAGERSADELLDDANETMRALESVTVRSTTAAAKGGTMTRRFTTDLDSRCTARTTWSEGGTLEQIRIGETDYVRPDRAYLQRWNKSTATGTEQRLWVKTPADAEPTDGLVSCAWPFDSFGTATKGKTTRVDGRKAVEVKVTDKAVKEGTYTFYVAGEGRPYLLRTTYEGSDFRTVTSFSGFDEPMDVRPPKPAEVLSASGPASG</sequence>
<feature type="signal peptide" evidence="2">
    <location>
        <begin position="1"/>
        <end position="16"/>
    </location>
</feature>
<feature type="chain" id="PRO_5047421850" description="Lipoprotein" evidence="2">
    <location>
        <begin position="17"/>
        <end position="230"/>
    </location>
</feature>
<dbReference type="Gene3D" id="2.50.20.20">
    <property type="match status" value="1"/>
</dbReference>
<gene>
    <name evidence="3" type="ORF">ACFPZJ_30355</name>
</gene>
<reference evidence="4" key="1">
    <citation type="journal article" date="2019" name="Int. J. Syst. Evol. Microbiol.">
        <title>The Global Catalogue of Microorganisms (GCM) 10K type strain sequencing project: providing services to taxonomists for standard genome sequencing and annotation.</title>
        <authorList>
            <consortium name="The Broad Institute Genomics Platform"/>
            <consortium name="The Broad Institute Genome Sequencing Center for Infectious Disease"/>
            <person name="Wu L."/>
            <person name="Ma J."/>
        </authorList>
    </citation>
    <scope>NUCLEOTIDE SEQUENCE [LARGE SCALE GENOMIC DNA]</scope>
    <source>
        <strain evidence="4">CGMCC 4.7248</strain>
    </source>
</reference>
<evidence type="ECO:0008006" key="5">
    <source>
        <dbReference type="Google" id="ProtNLM"/>
    </source>
</evidence>
<feature type="region of interest" description="Disordered" evidence="1">
    <location>
        <begin position="207"/>
        <end position="230"/>
    </location>
</feature>
<keyword evidence="2" id="KW-0732">Signal</keyword>
<keyword evidence="4" id="KW-1185">Reference proteome</keyword>